<dbReference type="PANTHER" id="PTHR28089">
    <property type="entry name" value="PROTEIN ZDS1-RELATED"/>
    <property type="match status" value="1"/>
</dbReference>
<feature type="region of interest" description="Disordered" evidence="1">
    <location>
        <begin position="55"/>
        <end position="114"/>
    </location>
</feature>
<evidence type="ECO:0000259" key="2">
    <source>
        <dbReference type="SMART" id="SM01327"/>
    </source>
</evidence>
<feature type="compositionally biased region" description="Low complexity" evidence="1">
    <location>
        <begin position="204"/>
        <end position="218"/>
    </location>
</feature>
<dbReference type="GO" id="GO:0010971">
    <property type="term" value="P:positive regulation of G2/M transition of mitotic cell cycle"/>
    <property type="evidence" value="ECO:0007669"/>
    <property type="project" value="TreeGrafter"/>
</dbReference>
<feature type="compositionally biased region" description="Polar residues" evidence="1">
    <location>
        <begin position="360"/>
        <end position="382"/>
    </location>
</feature>
<dbReference type="SMART" id="SM01327">
    <property type="entry name" value="Zds_C"/>
    <property type="match status" value="1"/>
</dbReference>
<feature type="compositionally biased region" description="Polar residues" evidence="1">
    <location>
        <begin position="669"/>
        <end position="678"/>
    </location>
</feature>
<evidence type="ECO:0000256" key="1">
    <source>
        <dbReference type="SAM" id="MobiDB-lite"/>
    </source>
</evidence>
<dbReference type="GO" id="GO:0005737">
    <property type="term" value="C:cytoplasm"/>
    <property type="evidence" value="ECO:0007669"/>
    <property type="project" value="TreeGrafter"/>
</dbReference>
<dbReference type="GO" id="GO:0030010">
    <property type="term" value="P:establishment of cell polarity"/>
    <property type="evidence" value="ECO:0007669"/>
    <property type="project" value="TreeGrafter"/>
</dbReference>
<feature type="compositionally biased region" description="Basic and acidic residues" evidence="1">
    <location>
        <begin position="492"/>
        <end position="514"/>
    </location>
</feature>
<feature type="compositionally biased region" description="Pro residues" evidence="1">
    <location>
        <begin position="28"/>
        <end position="37"/>
    </location>
</feature>
<dbReference type="InParanoid" id="A0A163MSY1"/>
<keyword evidence="4" id="KW-1185">Reference proteome</keyword>
<accession>A0A163MSY1</accession>
<feature type="compositionally biased region" description="Low complexity" evidence="1">
    <location>
        <begin position="95"/>
        <end position="113"/>
    </location>
</feature>
<evidence type="ECO:0000313" key="3">
    <source>
        <dbReference type="EMBL" id="SAM08321.1"/>
    </source>
</evidence>
<dbReference type="STRING" id="4829.A0A163MSY1"/>
<feature type="compositionally biased region" description="Low complexity" evidence="1">
    <location>
        <begin position="420"/>
        <end position="432"/>
    </location>
</feature>
<protein>
    <recommendedName>
        <fullName evidence="2">Protein Zds1 C-terminal domain-containing protein</fullName>
    </recommendedName>
</protein>
<feature type="region of interest" description="Disordered" evidence="1">
    <location>
        <begin position="360"/>
        <end position="554"/>
    </location>
</feature>
<dbReference type="InterPro" id="IPR013941">
    <property type="entry name" value="ZDS1_C"/>
</dbReference>
<feature type="compositionally biased region" description="Low complexity" evidence="1">
    <location>
        <begin position="67"/>
        <end position="87"/>
    </location>
</feature>
<feature type="region of interest" description="Disordered" evidence="1">
    <location>
        <begin position="660"/>
        <end position="724"/>
    </location>
</feature>
<dbReference type="Pfam" id="PF08632">
    <property type="entry name" value="Zds_C"/>
    <property type="match status" value="1"/>
</dbReference>
<feature type="compositionally biased region" description="Basic and acidic residues" evidence="1">
    <location>
        <begin position="179"/>
        <end position="193"/>
    </location>
</feature>
<reference evidence="3" key="1">
    <citation type="submission" date="2016-04" db="EMBL/GenBank/DDBJ databases">
        <authorList>
            <person name="Evans L.H."/>
            <person name="Alamgir A."/>
            <person name="Owens N."/>
            <person name="Weber N.D."/>
            <person name="Virtaneva K."/>
            <person name="Barbian K."/>
            <person name="Babar A."/>
            <person name="Rosenke K."/>
        </authorList>
    </citation>
    <scope>NUCLEOTIDE SEQUENCE [LARGE SCALE GENOMIC DNA]</scope>
    <source>
        <strain evidence="3">CBS 101.48</strain>
    </source>
</reference>
<dbReference type="AlphaFoldDB" id="A0A163MSY1"/>
<proteinExistence type="predicted"/>
<dbReference type="InterPro" id="IPR040206">
    <property type="entry name" value="Zds1/2"/>
</dbReference>
<feature type="domain" description="Protein Zds1 C-terminal" evidence="2">
    <location>
        <begin position="595"/>
        <end position="647"/>
    </location>
</feature>
<dbReference type="Proteomes" id="UP000078561">
    <property type="component" value="Unassembled WGS sequence"/>
</dbReference>
<gene>
    <name evidence="3" type="primary">ABSGL_13983.1 scaffold 14344</name>
</gene>
<dbReference type="EMBL" id="LT554890">
    <property type="protein sequence ID" value="SAM08321.1"/>
    <property type="molecule type" value="Genomic_DNA"/>
</dbReference>
<organism evidence="3">
    <name type="scientific">Absidia glauca</name>
    <name type="common">Pin mould</name>
    <dbReference type="NCBI Taxonomy" id="4829"/>
    <lineage>
        <taxon>Eukaryota</taxon>
        <taxon>Fungi</taxon>
        <taxon>Fungi incertae sedis</taxon>
        <taxon>Mucoromycota</taxon>
        <taxon>Mucoromycotina</taxon>
        <taxon>Mucoromycetes</taxon>
        <taxon>Mucorales</taxon>
        <taxon>Cunninghamellaceae</taxon>
        <taxon>Absidia</taxon>
    </lineage>
</organism>
<name>A0A163MSY1_ABSGL</name>
<dbReference type="PANTHER" id="PTHR28089:SF1">
    <property type="entry name" value="PROTEIN ZDS1-RELATED"/>
    <property type="match status" value="1"/>
</dbReference>
<feature type="compositionally biased region" description="Acidic residues" evidence="1">
    <location>
        <begin position="706"/>
        <end position="716"/>
    </location>
</feature>
<feature type="region of interest" description="Disordered" evidence="1">
    <location>
        <begin position="132"/>
        <end position="266"/>
    </location>
</feature>
<feature type="compositionally biased region" description="Low complexity" evidence="1">
    <location>
        <begin position="316"/>
        <end position="340"/>
    </location>
</feature>
<feature type="compositionally biased region" description="Polar residues" evidence="1">
    <location>
        <begin position="55"/>
        <end position="66"/>
    </location>
</feature>
<sequence>MAKSNTDESTSSSVSMQTNYTTTSALPPLLPSLPPPSTGAFLSLQLADYLDMHQESTATTNSSKQNTTLTTRDTSSDSDPSTLLPRLQIHPHNNDSPSSSPPSSSSLSSLSCSSDDDASTISPLLWKSSLRRRSSVLSQTHNASEDEDEDDNPSTPSQSPPPSSMTQSTSLMAIPESNDEPKGNTLDFDRHSPSQDTSRVLAPRANRSLLRRSAFSARGRGRRLTTSTRRHGSDDTSSLDETAPITQHQHHENGGEEENTLAETTDQAREPVLLYDRPVSMNEWIDLGCASLPGSPGGDSQQGILSRVHDAESHILSQLSDDTTTTTTPPSDTDLMPLDPATDHDDELETADNEAALTTIPVSPSVDNDDSNLLLSSQTPSNLDVLDPLIPASQPDQATPLPKRKELGGKDAPISSLQSPPTTVPTTPIPTTKSEFVQSPSPPVPTTKLEPSIQRASSERSHTKQERKSKSSWFGGLFGSNGGKEKRRGSLRRVEDERCAQEKQQQRRHDKQDAHPSPPPPTTKEAVATHKKSGLGSLFSRHSKSESKNTNSNKRHHFQKLQQHVMTGVTLAAPLLLSNGPTATHKKALPAATKPDRPTCYQSYRLPIHVERAIYRLSHYKLADPRRPLRHQVAISNLMFWYLSIINTQSDHPTLLSTYAQQQQQQQQPTNTILVSSTGPPPHSTRHAHFDETANQRIHRPLATADENDDDGDDDLPLSYYKQG</sequence>
<feature type="region of interest" description="Disordered" evidence="1">
    <location>
        <begin position="1"/>
        <end position="40"/>
    </location>
</feature>
<feature type="compositionally biased region" description="Low complexity" evidence="1">
    <location>
        <begin position="7"/>
        <end position="27"/>
    </location>
</feature>
<feature type="region of interest" description="Disordered" evidence="1">
    <location>
        <begin position="316"/>
        <end position="346"/>
    </location>
</feature>
<dbReference type="OrthoDB" id="5589766at2759"/>
<evidence type="ECO:0000313" key="4">
    <source>
        <dbReference type="Proteomes" id="UP000078561"/>
    </source>
</evidence>
<feature type="compositionally biased region" description="Basic and acidic residues" evidence="1">
    <location>
        <begin position="457"/>
        <end position="469"/>
    </location>
</feature>